<proteinExistence type="predicted"/>
<keyword evidence="2" id="KW-1185">Reference proteome</keyword>
<gene>
    <name evidence="1" type="ORF">HPB50_007124</name>
</gene>
<dbReference type="Proteomes" id="UP000821845">
    <property type="component" value="Chromosome 11"/>
</dbReference>
<evidence type="ECO:0000313" key="1">
    <source>
        <dbReference type="EMBL" id="KAH6940812.1"/>
    </source>
</evidence>
<organism evidence="1 2">
    <name type="scientific">Hyalomma asiaticum</name>
    <name type="common">Tick</name>
    <dbReference type="NCBI Taxonomy" id="266040"/>
    <lineage>
        <taxon>Eukaryota</taxon>
        <taxon>Metazoa</taxon>
        <taxon>Ecdysozoa</taxon>
        <taxon>Arthropoda</taxon>
        <taxon>Chelicerata</taxon>
        <taxon>Arachnida</taxon>
        <taxon>Acari</taxon>
        <taxon>Parasitiformes</taxon>
        <taxon>Ixodida</taxon>
        <taxon>Ixodoidea</taxon>
        <taxon>Ixodidae</taxon>
        <taxon>Hyalomminae</taxon>
        <taxon>Hyalomma</taxon>
    </lineage>
</organism>
<accession>A0ACB7T3C8</accession>
<name>A0ACB7T3C8_HYAAI</name>
<comment type="caution">
    <text evidence="1">The sequence shown here is derived from an EMBL/GenBank/DDBJ whole genome shotgun (WGS) entry which is preliminary data.</text>
</comment>
<protein>
    <submittedName>
        <fullName evidence="1">Uncharacterized protein</fullName>
    </submittedName>
</protein>
<dbReference type="EMBL" id="CM023491">
    <property type="protein sequence ID" value="KAH6940812.1"/>
    <property type="molecule type" value="Genomic_DNA"/>
</dbReference>
<evidence type="ECO:0000313" key="2">
    <source>
        <dbReference type="Proteomes" id="UP000821845"/>
    </source>
</evidence>
<sequence>MLAWCCLFLVALIPCFLLFFIVVPAGVYLGLFLYSSTVSYCYSDSCKIDAATYAAAYANGDPCEEFYELICGDWEYNHRIPRYRYIFSVATQRRDRIEASLKKRLEDNGDAATVVASAMNLLRSEFGSAFPKNINDTIETIAGQLGFKYGLFPVARVMVRQRFPGQKSAILMLSLPDTTMLPRFYQDPESTADVFFIENEDVPGKIAQILSDFGLDASHSTNIYDIDTTIAAAYKTARSSSLDKPNLATRGVQVLKWMPARSWKWDVFLEPFYGDAVPPEMLVRYEYLPYFANFEGTVDDVLAARPLVSAHFLALRLLLWLAPAVTSIDGQPESLTEFSTLYQVGLRYPASLQHRQPRFHACLRVLDRFMTHVLTVAFEKVVEDKKHTASQMQDIFRALIRQNLTVAADKKFSFSSHTNARSRLLSYRKTKKLRTFVFQPEKRMDRVLRFIYEGAVGLRYPASLQHRQPRFHACLRVLDRFMTHVLTVAFEKVVEDKKHTASQDIFRALIRQNLTVAADKKFSFSSHTNARSRLLSYRKTKKLRTFVFQPEKRMDRVLRFIYEGAFAFKGNTFLDNLLAYARAGNAHYWKFMSGFNASAVQLYIHTPSLLNPEASYVYDTNTLVVPLSIMYDHRIDDLEVNVFRKVKIAFNILRAMVKLYDDIGSVVNEKAFFENWVSGYALLKTNDLERCIMRQYRLRKKENPLNQRPAIAALENFADFIGMAATIKVGTVEEGLEIEVIVRKFWTRLLTKIFDSMELLHETFRCLSRAPCKVLASDYPENDTLQSSLSIFSIF</sequence>
<reference evidence="1" key="1">
    <citation type="submission" date="2020-05" db="EMBL/GenBank/DDBJ databases">
        <title>Large-scale comparative analyses of tick genomes elucidate their genetic diversity and vector capacities.</title>
        <authorList>
            <person name="Jia N."/>
            <person name="Wang J."/>
            <person name="Shi W."/>
            <person name="Du L."/>
            <person name="Sun Y."/>
            <person name="Zhan W."/>
            <person name="Jiang J."/>
            <person name="Wang Q."/>
            <person name="Zhang B."/>
            <person name="Ji P."/>
            <person name="Sakyi L.B."/>
            <person name="Cui X."/>
            <person name="Yuan T."/>
            <person name="Jiang B."/>
            <person name="Yang W."/>
            <person name="Lam T.T.-Y."/>
            <person name="Chang Q."/>
            <person name="Ding S."/>
            <person name="Wang X."/>
            <person name="Zhu J."/>
            <person name="Ruan X."/>
            <person name="Zhao L."/>
            <person name="Wei J."/>
            <person name="Que T."/>
            <person name="Du C."/>
            <person name="Cheng J."/>
            <person name="Dai P."/>
            <person name="Han X."/>
            <person name="Huang E."/>
            <person name="Gao Y."/>
            <person name="Liu J."/>
            <person name="Shao H."/>
            <person name="Ye R."/>
            <person name="Li L."/>
            <person name="Wei W."/>
            <person name="Wang X."/>
            <person name="Wang C."/>
            <person name="Yang T."/>
            <person name="Huo Q."/>
            <person name="Li W."/>
            <person name="Guo W."/>
            <person name="Chen H."/>
            <person name="Zhou L."/>
            <person name="Ni X."/>
            <person name="Tian J."/>
            <person name="Zhou Y."/>
            <person name="Sheng Y."/>
            <person name="Liu T."/>
            <person name="Pan Y."/>
            <person name="Xia L."/>
            <person name="Li J."/>
            <person name="Zhao F."/>
            <person name="Cao W."/>
        </authorList>
    </citation>
    <scope>NUCLEOTIDE SEQUENCE</scope>
    <source>
        <strain evidence="1">Hyas-2018</strain>
    </source>
</reference>